<dbReference type="PANTHER" id="PTHR20661">
    <property type="entry name" value="PHOSPHATIDYLINOSITOL-GLYCAN BIOSYNTHESIS CLASS W PROTEIN"/>
    <property type="match status" value="1"/>
</dbReference>
<dbReference type="AlphaFoldDB" id="A0A6P4YT36"/>
<dbReference type="UniPathway" id="UPA00196"/>
<proteinExistence type="inferred from homology"/>
<evidence type="ECO:0000313" key="7">
    <source>
        <dbReference type="RefSeq" id="XP_019632590.1"/>
    </source>
</evidence>
<dbReference type="Pfam" id="PF06423">
    <property type="entry name" value="GWT1"/>
    <property type="match status" value="1"/>
</dbReference>
<comment type="caution">
    <text evidence="5">Lacks conserved residue(s) required for the propagation of feature annotation.</text>
</comment>
<gene>
    <name evidence="7" type="primary">LOC109476134</name>
</gene>
<comment type="function">
    <text evidence="5">A acetyltransferase, which acetylates the inositol ring of phosphatidylinositol during biosynthesis of GPI-anchor.</text>
</comment>
<feature type="transmembrane region" description="Helical" evidence="5">
    <location>
        <begin position="383"/>
        <end position="403"/>
    </location>
</feature>
<keyword evidence="5" id="KW-0337">GPI-anchor biosynthesis</keyword>
<dbReference type="GO" id="GO:0006506">
    <property type="term" value="P:GPI anchor biosynthetic process"/>
    <property type="evidence" value="ECO:0007669"/>
    <property type="project" value="UniProtKB-UniPathway"/>
</dbReference>
<evidence type="ECO:0000256" key="5">
    <source>
        <dbReference type="RuleBase" id="RU280819"/>
    </source>
</evidence>
<evidence type="ECO:0000256" key="1">
    <source>
        <dbReference type="ARBA" id="ARBA00004141"/>
    </source>
</evidence>
<keyword evidence="4 5" id="KW-0472">Membrane</keyword>
<dbReference type="GeneID" id="109476134"/>
<evidence type="ECO:0000256" key="2">
    <source>
        <dbReference type="ARBA" id="ARBA00022692"/>
    </source>
</evidence>
<feature type="transmembrane region" description="Helical" evidence="5">
    <location>
        <begin position="57"/>
        <end position="75"/>
    </location>
</feature>
<evidence type="ECO:0000256" key="4">
    <source>
        <dbReference type="ARBA" id="ARBA00023136"/>
    </source>
</evidence>
<dbReference type="PANTHER" id="PTHR20661:SF0">
    <property type="entry name" value="PHOSPHATIDYLINOSITOL-GLYCAN BIOSYNTHESIS CLASS W PROTEIN"/>
    <property type="match status" value="1"/>
</dbReference>
<dbReference type="PIRSF" id="PIRSF017321">
    <property type="entry name" value="GWT1"/>
    <property type="match status" value="1"/>
</dbReference>
<feature type="transmembrane region" description="Helical" evidence="5">
    <location>
        <begin position="474"/>
        <end position="497"/>
    </location>
</feature>
<evidence type="ECO:0000313" key="6">
    <source>
        <dbReference type="Proteomes" id="UP000515135"/>
    </source>
</evidence>
<keyword evidence="3 5" id="KW-1133">Transmembrane helix</keyword>
<dbReference type="OrthoDB" id="15270at2759"/>
<dbReference type="EC" id="2.3.-.-" evidence="5"/>
<feature type="transmembrane region" description="Helical" evidence="5">
    <location>
        <begin position="450"/>
        <end position="467"/>
    </location>
</feature>
<comment type="similarity">
    <text evidence="5">Belongs to the PIGW family.</text>
</comment>
<keyword evidence="2 5" id="KW-0812">Transmembrane</keyword>
<reference evidence="7" key="1">
    <citation type="submission" date="2025-08" db="UniProtKB">
        <authorList>
            <consortium name="RefSeq"/>
        </authorList>
    </citation>
    <scope>IDENTIFICATION</scope>
    <source>
        <tissue evidence="7">Gonad</tissue>
    </source>
</reference>
<dbReference type="Proteomes" id="UP000515135">
    <property type="component" value="Unplaced"/>
</dbReference>
<sequence>MSYKTEKEAFVSNLNGTTVTEIALINASAPLAVLLRAVVVPWLFGQVYFKFNIGFRFLVDFCLLVLPTMLCVTILADHTIGLLSGGVSMVLSLLVFNDRHSKPSKPPQKTQSVSLQTIFERKLSEKVPFVTNYRAFANIATAVCILAVDFHIFPRRFAKAELYGTGLMDAGVGSFVVSNAIVSPEARGKYRAARSLSGKLSNIAQSVKSTAPLWMIGLSRMVAVKALEYQEHVTEYGVHWNFFFTLAVVRVLSTAVLQFAGTGMSGLLSLVLAVQYQFALSNQGLQDFVLHGSDGRDSRRGFLDANREGICSCWGFLAVYFAGVELGRFIFKKRSTVQQWLVACGQLLVTCGVFWVLLVLCVEHVEPVSRRTANLPYQLWMMVYNIQIIGSMLLVDLVVVIAAELRLLKRDYSPRIWALENTTDDSEDAAPTEQQLPDWCLLSAVNRNQLFFFLLANLLTGAVNLCVDTLRTDHFLSFCIVFAYMLQLCNIVVVLHARNISLKFW</sequence>
<name>A0A6P4YT36_BRABE</name>
<dbReference type="GO" id="GO:0032216">
    <property type="term" value="F:glucosaminyl-phosphatidylinositol O-acyltransferase activity"/>
    <property type="evidence" value="ECO:0007669"/>
    <property type="project" value="TreeGrafter"/>
</dbReference>
<dbReference type="GO" id="GO:0005789">
    <property type="term" value="C:endoplasmic reticulum membrane"/>
    <property type="evidence" value="ECO:0007669"/>
    <property type="project" value="UniProtKB-SubCell"/>
</dbReference>
<keyword evidence="5" id="KW-0256">Endoplasmic reticulum</keyword>
<accession>A0A6P4YT36</accession>
<feature type="transmembrane region" description="Helical" evidence="5">
    <location>
        <begin position="337"/>
        <end position="362"/>
    </location>
</feature>
<feature type="transmembrane region" description="Helical" evidence="5">
    <location>
        <begin position="309"/>
        <end position="331"/>
    </location>
</feature>
<dbReference type="RefSeq" id="XP_019632590.1">
    <property type="nucleotide sequence ID" value="XM_019777031.1"/>
</dbReference>
<organism evidence="6 7">
    <name type="scientific">Branchiostoma belcheri</name>
    <name type="common">Amphioxus</name>
    <dbReference type="NCBI Taxonomy" id="7741"/>
    <lineage>
        <taxon>Eukaryota</taxon>
        <taxon>Metazoa</taxon>
        <taxon>Chordata</taxon>
        <taxon>Cephalochordata</taxon>
        <taxon>Leptocardii</taxon>
        <taxon>Amphioxiformes</taxon>
        <taxon>Branchiostomatidae</taxon>
        <taxon>Branchiostoma</taxon>
    </lineage>
</organism>
<keyword evidence="5" id="KW-0808">Transferase</keyword>
<keyword evidence="5" id="KW-0012">Acyltransferase</keyword>
<keyword evidence="6" id="KW-1185">Reference proteome</keyword>
<evidence type="ECO:0000256" key="3">
    <source>
        <dbReference type="ARBA" id="ARBA00022989"/>
    </source>
</evidence>
<comment type="subcellular location">
    <subcellularLocation>
        <location evidence="5">Endoplasmic reticulum membrane</location>
        <topology evidence="5">Multi-pass membrane protein</topology>
    </subcellularLocation>
    <subcellularLocation>
        <location evidence="1">Membrane</location>
        <topology evidence="1">Multi-pass membrane protein</topology>
    </subcellularLocation>
</comment>
<feature type="transmembrane region" description="Helical" evidence="5">
    <location>
        <begin position="22"/>
        <end position="45"/>
    </location>
</feature>
<dbReference type="KEGG" id="bbel:109476134"/>
<comment type="pathway">
    <text evidence="5">Glycolipid biosynthesis; glycosylphosphatidylinositol-anchor biosynthesis.</text>
</comment>
<dbReference type="GO" id="GO:0072659">
    <property type="term" value="P:protein localization to plasma membrane"/>
    <property type="evidence" value="ECO:0007669"/>
    <property type="project" value="TreeGrafter"/>
</dbReference>
<protein>
    <recommendedName>
        <fullName evidence="5">Phosphatidylinositol-glycan biosynthesis class W protein</fullName>
        <ecNumber evidence="5">2.3.-.-</ecNumber>
    </recommendedName>
</protein>
<feature type="transmembrane region" description="Helical" evidence="5">
    <location>
        <begin position="81"/>
        <end position="97"/>
    </location>
</feature>
<dbReference type="InterPro" id="IPR009447">
    <property type="entry name" value="PIGW/GWT1"/>
</dbReference>